<gene>
    <name evidence="2" type="ORF">CYJ21_005105</name>
</gene>
<accession>A0ABV0IC97</accession>
<proteinExistence type="predicted"/>
<evidence type="ECO:0000259" key="1">
    <source>
        <dbReference type="PROSITE" id="PS51186"/>
    </source>
</evidence>
<evidence type="ECO:0000313" key="3">
    <source>
        <dbReference type="Proteomes" id="UP000234197"/>
    </source>
</evidence>
<keyword evidence="3" id="KW-1185">Reference proteome</keyword>
<organism evidence="2 3">
    <name type="scientific">Veillonella parvula</name>
    <name type="common">Staphylococcus parvulus</name>
    <dbReference type="NCBI Taxonomy" id="29466"/>
    <lineage>
        <taxon>Bacteria</taxon>
        <taxon>Bacillati</taxon>
        <taxon>Bacillota</taxon>
        <taxon>Negativicutes</taxon>
        <taxon>Veillonellales</taxon>
        <taxon>Veillonellaceae</taxon>
        <taxon>Veillonella</taxon>
    </lineage>
</organism>
<reference evidence="2" key="2">
    <citation type="submission" date="2024-04" db="EMBL/GenBank/DDBJ databases">
        <title>Na.</title>
        <authorList>
            <person name="Choi B."/>
        </authorList>
    </citation>
    <scope>NUCLEOTIDE SEQUENCE</scope>
    <source>
        <strain evidence="2">UMB0138</strain>
    </source>
</reference>
<dbReference type="EMBL" id="PKMC02000006">
    <property type="protein sequence ID" value="MEO9178319.1"/>
    <property type="molecule type" value="Genomic_DNA"/>
</dbReference>
<dbReference type="SUPFAM" id="SSF55729">
    <property type="entry name" value="Acyl-CoA N-acyltransferases (Nat)"/>
    <property type="match status" value="1"/>
</dbReference>
<reference evidence="2" key="1">
    <citation type="submission" date="2017-12" db="EMBL/GenBank/DDBJ databases">
        <authorList>
            <person name="Thomas-White K."/>
            <person name="Wolfe A.J."/>
        </authorList>
    </citation>
    <scope>NUCLEOTIDE SEQUENCE</scope>
    <source>
        <strain evidence="2">UMB0138</strain>
    </source>
</reference>
<dbReference type="GO" id="GO:0016746">
    <property type="term" value="F:acyltransferase activity"/>
    <property type="evidence" value="ECO:0007669"/>
    <property type="project" value="UniProtKB-KW"/>
</dbReference>
<dbReference type="InterPro" id="IPR016181">
    <property type="entry name" value="Acyl_CoA_acyltransferase"/>
</dbReference>
<dbReference type="CDD" id="cd04301">
    <property type="entry name" value="NAT_SF"/>
    <property type="match status" value="1"/>
</dbReference>
<dbReference type="InterPro" id="IPR000182">
    <property type="entry name" value="GNAT_dom"/>
</dbReference>
<name>A0ABV0IC97_VEIPA</name>
<dbReference type="PROSITE" id="PS51186">
    <property type="entry name" value="GNAT"/>
    <property type="match status" value="1"/>
</dbReference>
<dbReference type="Proteomes" id="UP000234197">
    <property type="component" value="Unassembled WGS sequence"/>
</dbReference>
<dbReference type="RefSeq" id="WP_101928633.1">
    <property type="nucleotide sequence ID" value="NZ_JBKUID010000001.1"/>
</dbReference>
<dbReference type="Pfam" id="PF00583">
    <property type="entry name" value="Acetyltransf_1"/>
    <property type="match status" value="1"/>
</dbReference>
<sequence>MKEFRQLTVDDAAEYHEVLIAGYAENKNYPISFDAINFSQEESRAWILKYPVFGLYVDSSLVCSISFRMPWIPKATPDVYPHIAHFVTAPEHKGKGYAREVLAEAEDLLRNVYKTPAVTLGTAAEHPWLAKMYEGFGFKEYKRTQLPGKVHTTIFFKKTL</sequence>
<dbReference type="EC" id="2.3.1.-" evidence="2"/>
<feature type="domain" description="N-acetyltransferase" evidence="1">
    <location>
        <begin position="2"/>
        <end position="160"/>
    </location>
</feature>
<keyword evidence="2" id="KW-0808">Transferase</keyword>
<protein>
    <submittedName>
        <fullName evidence="2">GNAT family N-acetyltransferase</fullName>
        <ecNumber evidence="2">2.3.1.-</ecNumber>
    </submittedName>
</protein>
<evidence type="ECO:0000313" key="2">
    <source>
        <dbReference type="EMBL" id="MEO9178319.1"/>
    </source>
</evidence>
<dbReference type="Gene3D" id="3.40.630.30">
    <property type="match status" value="1"/>
</dbReference>
<keyword evidence="2" id="KW-0012">Acyltransferase</keyword>
<comment type="caution">
    <text evidence="2">The sequence shown here is derived from an EMBL/GenBank/DDBJ whole genome shotgun (WGS) entry which is preliminary data.</text>
</comment>